<keyword evidence="2" id="KW-1185">Reference proteome</keyword>
<organism evidence="1 2">
    <name type="scientific">Colletotrichum truncatum</name>
    <name type="common">Anthracnose fungus</name>
    <name type="synonym">Colletotrichum capsici</name>
    <dbReference type="NCBI Taxonomy" id="5467"/>
    <lineage>
        <taxon>Eukaryota</taxon>
        <taxon>Fungi</taxon>
        <taxon>Dikarya</taxon>
        <taxon>Ascomycota</taxon>
        <taxon>Pezizomycotina</taxon>
        <taxon>Sordariomycetes</taxon>
        <taxon>Hypocreomycetidae</taxon>
        <taxon>Glomerellales</taxon>
        <taxon>Glomerellaceae</taxon>
        <taxon>Colletotrichum</taxon>
        <taxon>Colletotrichum truncatum species complex</taxon>
    </lineage>
</organism>
<name>A0ACC3YEV9_COLTU</name>
<dbReference type="EMBL" id="VUJX02000011">
    <property type="protein sequence ID" value="KAL0930372.1"/>
    <property type="molecule type" value="Genomic_DNA"/>
</dbReference>
<comment type="caution">
    <text evidence="1">The sequence shown here is derived from an EMBL/GenBank/DDBJ whole genome shotgun (WGS) entry which is preliminary data.</text>
</comment>
<protein>
    <submittedName>
        <fullName evidence="1">Uncharacterized protein</fullName>
    </submittedName>
</protein>
<reference evidence="1 2" key="1">
    <citation type="journal article" date="2020" name="Phytopathology">
        <title>Genome Sequence Resources of Colletotrichum truncatum, C. plurivorum, C. musicola, and C. sojae: Four Species Pathogenic to Soybean (Glycine max).</title>
        <authorList>
            <person name="Rogerio F."/>
            <person name="Boufleur T.R."/>
            <person name="Ciampi-Guillardi M."/>
            <person name="Sukno S.A."/>
            <person name="Thon M.R."/>
            <person name="Massola Junior N.S."/>
            <person name="Baroncelli R."/>
        </authorList>
    </citation>
    <scope>NUCLEOTIDE SEQUENCE [LARGE SCALE GENOMIC DNA]</scope>
    <source>
        <strain evidence="1 2">CMES1059</strain>
    </source>
</reference>
<accession>A0ACC3YEV9</accession>
<sequence length="230" mass="25686">MKSILVLAFAALSLCSPTPSDPNTVSEDHQDTKRAGTESLTEGYWSCTVPSNAIYNKVRQQNNVCKKSGFSMQYFIKLPKENEYSYWTYVSVRDGNYGCDVGRSARQYKMRQATKDLLACSIPDGFTYVSVTDVADICEIGRSTKQYKLRRPSDDLLACTLPKGYTYTQLLDVSICDVGRRGKQYKLKLPTQGLVACSIPDGWASSKETQVLNTCRPGSVSSQYTLKKKK</sequence>
<proteinExistence type="predicted"/>
<gene>
    <name evidence="1" type="ORF">CTRU02_214447</name>
</gene>
<dbReference type="Proteomes" id="UP000805649">
    <property type="component" value="Unassembled WGS sequence"/>
</dbReference>
<evidence type="ECO:0000313" key="2">
    <source>
        <dbReference type="Proteomes" id="UP000805649"/>
    </source>
</evidence>
<evidence type="ECO:0000313" key="1">
    <source>
        <dbReference type="EMBL" id="KAL0930372.1"/>
    </source>
</evidence>